<dbReference type="EMBL" id="GGEC01020401">
    <property type="protein sequence ID" value="MBX00885.1"/>
    <property type="molecule type" value="Transcribed_RNA"/>
</dbReference>
<reference evidence="1" key="1">
    <citation type="submission" date="2018-02" db="EMBL/GenBank/DDBJ databases">
        <title>Rhizophora mucronata_Transcriptome.</title>
        <authorList>
            <person name="Meera S.P."/>
            <person name="Sreeshan A."/>
            <person name="Augustine A."/>
        </authorList>
    </citation>
    <scope>NUCLEOTIDE SEQUENCE</scope>
    <source>
        <tissue evidence="1">Leaf</tissue>
    </source>
</reference>
<dbReference type="EMBL" id="GGEC01020398">
    <property type="protein sequence ID" value="MBX00882.1"/>
    <property type="molecule type" value="Transcribed_RNA"/>
</dbReference>
<accession>A0A2P2K583</accession>
<protein>
    <submittedName>
        <fullName evidence="1">Uncharacterized protein</fullName>
    </submittedName>
</protein>
<dbReference type="AlphaFoldDB" id="A0A2P2K583"/>
<proteinExistence type="predicted"/>
<organism evidence="1">
    <name type="scientific">Rhizophora mucronata</name>
    <name type="common">Asiatic mangrove</name>
    <dbReference type="NCBI Taxonomy" id="61149"/>
    <lineage>
        <taxon>Eukaryota</taxon>
        <taxon>Viridiplantae</taxon>
        <taxon>Streptophyta</taxon>
        <taxon>Embryophyta</taxon>
        <taxon>Tracheophyta</taxon>
        <taxon>Spermatophyta</taxon>
        <taxon>Magnoliopsida</taxon>
        <taxon>eudicotyledons</taxon>
        <taxon>Gunneridae</taxon>
        <taxon>Pentapetalae</taxon>
        <taxon>rosids</taxon>
        <taxon>fabids</taxon>
        <taxon>Malpighiales</taxon>
        <taxon>Rhizophoraceae</taxon>
        <taxon>Rhizophora</taxon>
    </lineage>
</organism>
<name>A0A2P2K583_RHIMU</name>
<evidence type="ECO:0000313" key="1">
    <source>
        <dbReference type="EMBL" id="MBX00882.1"/>
    </source>
</evidence>
<sequence>MKLLLASTTSLFLLKARGMCRLKR</sequence>